<evidence type="ECO:0000256" key="3">
    <source>
        <dbReference type="ARBA" id="ARBA00023163"/>
    </source>
</evidence>
<dbReference type="RefSeq" id="WP_106246896.1">
    <property type="nucleotide sequence ID" value="NZ_PVZC01000004.1"/>
</dbReference>
<feature type="domain" description="HTH tetR-type" evidence="5">
    <location>
        <begin position="13"/>
        <end position="73"/>
    </location>
</feature>
<dbReference type="EMBL" id="PVZC01000004">
    <property type="protein sequence ID" value="PRX99117.1"/>
    <property type="molecule type" value="Genomic_DNA"/>
</dbReference>
<comment type="caution">
    <text evidence="6">The sequence shown here is derived from an EMBL/GenBank/DDBJ whole genome shotgun (WGS) entry which is preliminary data.</text>
</comment>
<gene>
    <name evidence="6" type="ORF">CLV72_104697</name>
</gene>
<evidence type="ECO:0000313" key="7">
    <source>
        <dbReference type="Proteomes" id="UP000237846"/>
    </source>
</evidence>
<keyword evidence="2 4" id="KW-0238">DNA-binding</keyword>
<dbReference type="GO" id="GO:0003700">
    <property type="term" value="F:DNA-binding transcription factor activity"/>
    <property type="evidence" value="ECO:0007669"/>
    <property type="project" value="TreeGrafter"/>
</dbReference>
<name>A0A2T0Q5L7_9ACTN</name>
<dbReference type="InterPro" id="IPR009057">
    <property type="entry name" value="Homeodomain-like_sf"/>
</dbReference>
<evidence type="ECO:0000256" key="1">
    <source>
        <dbReference type="ARBA" id="ARBA00023015"/>
    </source>
</evidence>
<dbReference type="PANTHER" id="PTHR30055">
    <property type="entry name" value="HTH-TYPE TRANSCRIPTIONAL REGULATOR RUTR"/>
    <property type="match status" value="1"/>
</dbReference>
<protein>
    <submittedName>
        <fullName evidence="6">TetR family transcriptional regulator</fullName>
    </submittedName>
</protein>
<reference evidence="6 7" key="1">
    <citation type="submission" date="2018-03" db="EMBL/GenBank/DDBJ databases">
        <title>Genomic Encyclopedia of Archaeal and Bacterial Type Strains, Phase II (KMG-II): from individual species to whole genera.</title>
        <authorList>
            <person name="Goeker M."/>
        </authorList>
    </citation>
    <scope>NUCLEOTIDE SEQUENCE [LARGE SCALE GENOMIC DNA]</scope>
    <source>
        <strain evidence="6 7">DSM 45601</strain>
    </source>
</reference>
<dbReference type="SUPFAM" id="SSF46689">
    <property type="entry name" value="Homeodomain-like"/>
    <property type="match status" value="1"/>
</dbReference>
<dbReference type="InterPro" id="IPR050109">
    <property type="entry name" value="HTH-type_TetR-like_transc_reg"/>
</dbReference>
<dbReference type="InterPro" id="IPR001647">
    <property type="entry name" value="HTH_TetR"/>
</dbReference>
<evidence type="ECO:0000256" key="4">
    <source>
        <dbReference type="PROSITE-ProRule" id="PRU00335"/>
    </source>
</evidence>
<dbReference type="InterPro" id="IPR036271">
    <property type="entry name" value="Tet_transcr_reg_TetR-rel_C_sf"/>
</dbReference>
<proteinExistence type="predicted"/>
<accession>A0A2T0Q5L7</accession>
<evidence type="ECO:0000256" key="2">
    <source>
        <dbReference type="ARBA" id="ARBA00023125"/>
    </source>
</evidence>
<keyword evidence="7" id="KW-1185">Reference proteome</keyword>
<dbReference type="Proteomes" id="UP000237846">
    <property type="component" value="Unassembled WGS sequence"/>
</dbReference>
<dbReference type="OrthoDB" id="7186128at2"/>
<sequence length="205" mass="22852">MAADRTPANARGRRTRTALLDAARAIVEAEGYHALTMAAAAERAGVTRRAVYLHFSSRAELVTALFAHVTDAEGLAESTRAVWSAPDAVTALRRWAEHLARFHPRVLAVGQANDRVRHTDPDASFVWRLVTDDWREQCLRLTRRLAEEGRLAAHWTPDTAADLLWALMSFDVVEALLVRCGWSPADYAERLWALYRAALVAPDAR</sequence>
<dbReference type="Pfam" id="PF00440">
    <property type="entry name" value="TetR_N"/>
    <property type="match status" value="1"/>
</dbReference>
<keyword evidence="3" id="KW-0804">Transcription</keyword>
<evidence type="ECO:0000313" key="6">
    <source>
        <dbReference type="EMBL" id="PRX99117.1"/>
    </source>
</evidence>
<dbReference type="GO" id="GO:0000976">
    <property type="term" value="F:transcription cis-regulatory region binding"/>
    <property type="evidence" value="ECO:0007669"/>
    <property type="project" value="TreeGrafter"/>
</dbReference>
<dbReference type="AlphaFoldDB" id="A0A2T0Q5L7"/>
<dbReference type="PROSITE" id="PS50977">
    <property type="entry name" value="HTH_TETR_2"/>
    <property type="match status" value="1"/>
</dbReference>
<feature type="DNA-binding region" description="H-T-H motif" evidence="4">
    <location>
        <begin position="36"/>
        <end position="55"/>
    </location>
</feature>
<dbReference type="Gene3D" id="1.10.357.10">
    <property type="entry name" value="Tetracycline Repressor, domain 2"/>
    <property type="match status" value="1"/>
</dbReference>
<dbReference type="PANTHER" id="PTHR30055:SF234">
    <property type="entry name" value="HTH-TYPE TRANSCRIPTIONAL REGULATOR BETI"/>
    <property type="match status" value="1"/>
</dbReference>
<keyword evidence="1" id="KW-0805">Transcription regulation</keyword>
<organism evidence="6 7">
    <name type="scientific">Allonocardiopsis opalescens</name>
    <dbReference type="NCBI Taxonomy" id="1144618"/>
    <lineage>
        <taxon>Bacteria</taxon>
        <taxon>Bacillati</taxon>
        <taxon>Actinomycetota</taxon>
        <taxon>Actinomycetes</taxon>
        <taxon>Streptosporangiales</taxon>
        <taxon>Allonocardiopsis</taxon>
    </lineage>
</organism>
<dbReference type="SUPFAM" id="SSF48498">
    <property type="entry name" value="Tetracyclin repressor-like, C-terminal domain"/>
    <property type="match status" value="1"/>
</dbReference>
<dbReference type="PRINTS" id="PR00455">
    <property type="entry name" value="HTHTETR"/>
</dbReference>
<evidence type="ECO:0000259" key="5">
    <source>
        <dbReference type="PROSITE" id="PS50977"/>
    </source>
</evidence>